<evidence type="ECO:0000256" key="3">
    <source>
        <dbReference type="ARBA" id="ARBA00022840"/>
    </source>
</evidence>
<dbReference type="InterPro" id="IPR013765">
    <property type="entry name" value="DNA_recomb/repair_RecA"/>
</dbReference>
<dbReference type="EnsemblPlants" id="TraesCS3A02G484100.1">
    <property type="protein sequence ID" value="TraesCS3A02G484100.1"/>
    <property type="gene ID" value="TraesCS3A02G484100"/>
</dbReference>
<dbReference type="SUPFAM" id="SSF54752">
    <property type="entry name" value="RecA protein, C-terminal domain"/>
    <property type="match status" value="1"/>
</dbReference>
<dbReference type="InterPro" id="IPR020588">
    <property type="entry name" value="RecA_ATP-bd"/>
</dbReference>
<proteinExistence type="inferred from homology"/>
<accession>A0A3B6EQQ4</accession>
<dbReference type="InterPro" id="IPR023400">
    <property type="entry name" value="RecA_C_sf"/>
</dbReference>
<dbReference type="GO" id="GO:0003697">
    <property type="term" value="F:single-stranded DNA binding"/>
    <property type="evidence" value="ECO:0007669"/>
    <property type="project" value="InterPro"/>
</dbReference>
<dbReference type="AlphaFoldDB" id="A0A3B6EQQ4"/>
<keyword evidence="11" id="KW-1185">Reference proteome</keyword>
<keyword evidence="2 6" id="KW-0547">Nucleotide-binding</keyword>
<dbReference type="SMART" id="SM00382">
    <property type="entry name" value="AAA"/>
    <property type="match status" value="1"/>
</dbReference>
<name>A0A3B6EQQ4_WHEAT</name>
<dbReference type="InterPro" id="IPR049261">
    <property type="entry name" value="RecA-like_C"/>
</dbReference>
<evidence type="ECO:0000256" key="2">
    <source>
        <dbReference type="ARBA" id="ARBA00022741"/>
    </source>
</evidence>
<dbReference type="PRINTS" id="PR00142">
    <property type="entry name" value="RECA"/>
</dbReference>
<evidence type="ECO:0008006" key="12">
    <source>
        <dbReference type="Google" id="ProtNLM"/>
    </source>
</evidence>
<evidence type="ECO:0000313" key="11">
    <source>
        <dbReference type="Proteomes" id="UP000019116"/>
    </source>
</evidence>
<dbReference type="GO" id="GO:0140664">
    <property type="term" value="F:ATP-dependent DNA damage sensor activity"/>
    <property type="evidence" value="ECO:0007669"/>
    <property type="project" value="InterPro"/>
</dbReference>
<evidence type="ECO:0000256" key="5">
    <source>
        <dbReference type="ARBA" id="ARBA00023172"/>
    </source>
</evidence>
<dbReference type="SUPFAM" id="SSF52540">
    <property type="entry name" value="P-loop containing nucleoside triphosphate hydrolases"/>
    <property type="match status" value="1"/>
</dbReference>
<feature type="domain" description="RecA family profile 2" evidence="9">
    <location>
        <begin position="283"/>
        <end position="354"/>
    </location>
</feature>
<keyword evidence="4 7" id="KW-0238">DNA-binding</keyword>
<evidence type="ECO:0000259" key="8">
    <source>
        <dbReference type="PROSITE" id="PS50162"/>
    </source>
</evidence>
<reference evidence="10" key="1">
    <citation type="submission" date="2018-08" db="EMBL/GenBank/DDBJ databases">
        <authorList>
            <person name="Rossello M."/>
        </authorList>
    </citation>
    <scope>NUCLEOTIDE SEQUENCE [LARGE SCALE GENOMIC DNA]</scope>
    <source>
        <strain evidence="10">cv. Chinese Spring</strain>
    </source>
</reference>
<dbReference type="Proteomes" id="UP000019116">
    <property type="component" value="Chromosome 3A"/>
</dbReference>
<dbReference type="Pfam" id="PF21096">
    <property type="entry name" value="RecA_C"/>
    <property type="match status" value="1"/>
</dbReference>
<comment type="similarity">
    <text evidence="1 6">Belongs to the RecA family.</text>
</comment>
<dbReference type="GeneID" id="123063427"/>
<evidence type="ECO:0000256" key="7">
    <source>
        <dbReference type="RuleBase" id="RU004527"/>
    </source>
</evidence>
<feature type="domain" description="RecA family profile 1" evidence="8">
    <location>
        <begin position="114"/>
        <end position="272"/>
    </location>
</feature>
<keyword evidence="3 6" id="KW-0067">ATP-binding</keyword>
<dbReference type="PROSITE" id="PS50163">
    <property type="entry name" value="RECA_3"/>
    <property type="match status" value="1"/>
</dbReference>
<keyword evidence="5 7" id="KW-0233">DNA recombination</keyword>
<evidence type="ECO:0000313" key="10">
    <source>
        <dbReference type="EnsemblPlants" id="TraesCS3A02G484100.1"/>
    </source>
</evidence>
<gene>
    <name evidence="10" type="primary">LOC123063427</name>
</gene>
<dbReference type="Pfam" id="PF00154">
    <property type="entry name" value="RecA_N"/>
    <property type="match status" value="1"/>
</dbReference>
<evidence type="ECO:0000259" key="9">
    <source>
        <dbReference type="PROSITE" id="PS50163"/>
    </source>
</evidence>
<dbReference type="Gramene" id="TraesCS3A03G1137200.1">
    <property type="protein sequence ID" value="TraesCS3A03G1137200.1.CDS"/>
    <property type="gene ID" value="TraesCS3A03G1137200"/>
</dbReference>
<protein>
    <recommendedName>
        <fullName evidence="12">RecA protein</fullName>
    </recommendedName>
</protein>
<reference evidence="10" key="2">
    <citation type="submission" date="2018-10" db="UniProtKB">
        <authorList>
            <consortium name="EnsemblPlants"/>
        </authorList>
    </citation>
    <scope>IDENTIFICATION</scope>
</reference>
<dbReference type="OMA" id="TTADNDM"/>
<dbReference type="InterPro" id="IPR020587">
    <property type="entry name" value="RecA_monomer-monomer_interface"/>
</dbReference>
<dbReference type="OrthoDB" id="5957327at2759"/>
<dbReference type="InterPro" id="IPR003593">
    <property type="entry name" value="AAA+_ATPase"/>
</dbReference>
<dbReference type="Gramene" id="TraesWEE_scaffold_046541_01G000100.1">
    <property type="protein sequence ID" value="TraesWEE_scaffold_046541_01G000100.1"/>
    <property type="gene ID" value="TraesWEE_scaffold_046541_01G000100"/>
</dbReference>
<dbReference type="InterPro" id="IPR027417">
    <property type="entry name" value="P-loop_NTPase"/>
</dbReference>
<dbReference type="PROSITE" id="PS50162">
    <property type="entry name" value="RECA_2"/>
    <property type="match status" value="1"/>
</dbReference>
<organism evidence="10">
    <name type="scientific">Triticum aestivum</name>
    <name type="common">Wheat</name>
    <dbReference type="NCBI Taxonomy" id="4565"/>
    <lineage>
        <taxon>Eukaryota</taxon>
        <taxon>Viridiplantae</taxon>
        <taxon>Streptophyta</taxon>
        <taxon>Embryophyta</taxon>
        <taxon>Tracheophyta</taxon>
        <taxon>Spermatophyta</taxon>
        <taxon>Magnoliopsida</taxon>
        <taxon>Liliopsida</taxon>
        <taxon>Poales</taxon>
        <taxon>Poaceae</taxon>
        <taxon>BOP clade</taxon>
        <taxon>Pooideae</taxon>
        <taxon>Triticodae</taxon>
        <taxon>Triticeae</taxon>
        <taxon>Triticinae</taxon>
        <taxon>Triticum</taxon>
    </lineage>
</organism>
<dbReference type="Gramene" id="TraesCS3A02G484100.1">
    <property type="protein sequence ID" value="TraesCS3A02G484100.1"/>
    <property type="gene ID" value="TraesCS3A02G484100"/>
</dbReference>
<dbReference type="GO" id="GO:0005524">
    <property type="term" value="F:ATP binding"/>
    <property type="evidence" value="ECO:0007669"/>
    <property type="project" value="UniProtKB-KW"/>
</dbReference>
<sequence length="410" mass="44527">MGILSSPPALLRRAAALASGAGRRYSTPSVPSHIRRLPLQGGRSGVYCRFRSQGCFLSTTADNDMQLDYESDPPLDDVKSLEKVSTLNGAVSQLASDFDRDSNLCLERFSRTRRASVISTGSLKLDLALGIGGLPKGRMVEIFGKESSGKTTLALHVIKEAQKNGGYCAYIDAENAFNTSFAEEVGVDIDKLLIAQPDSAENSLSIVNTLVGGSIDVVVVDSVAALIPKCELEGEIYMKFKDAQSRVMTRALRKIQYTLSRSETLIIFVNQVRTKRSSDPSSGLYKEVTCGGNALGFYSAIRMRTSRRKLHYCKEEATGISIAVQIIKNKLVPAALKEAGLNIGFGKGICHESEILEMASTHGVIVKEGSGYWINGDFLPGKEEAEKFLLENEAVADDICSTMRSQLFET</sequence>
<dbReference type="PANTHER" id="PTHR45900">
    <property type="entry name" value="RECA"/>
    <property type="match status" value="1"/>
</dbReference>
<evidence type="ECO:0000256" key="1">
    <source>
        <dbReference type="ARBA" id="ARBA00009391"/>
    </source>
</evidence>
<dbReference type="GO" id="GO:0006310">
    <property type="term" value="P:DNA recombination"/>
    <property type="evidence" value="ECO:0007669"/>
    <property type="project" value="UniProtKB-KW"/>
</dbReference>
<keyword evidence="7" id="KW-0227">DNA damage</keyword>
<dbReference type="InterPro" id="IPR049428">
    <property type="entry name" value="RecA-like_N"/>
</dbReference>
<dbReference type="PANTHER" id="PTHR45900:SF4">
    <property type="entry name" value="DNA REPAIR PROTEIN RECA HOMOLOG 2, MITOCHONDRIAL"/>
    <property type="match status" value="1"/>
</dbReference>
<evidence type="ECO:0000256" key="4">
    <source>
        <dbReference type="ARBA" id="ARBA00023125"/>
    </source>
</evidence>
<dbReference type="SMR" id="A0A3B6EQQ4"/>
<dbReference type="Gene3D" id="3.40.50.300">
    <property type="entry name" value="P-loop containing nucleotide triphosphate hydrolases"/>
    <property type="match status" value="1"/>
</dbReference>
<dbReference type="RefSeq" id="XP_044343142.1">
    <property type="nucleotide sequence ID" value="XM_044487207.1"/>
</dbReference>
<dbReference type="GO" id="GO:0006281">
    <property type="term" value="P:DNA repair"/>
    <property type="evidence" value="ECO:0007669"/>
    <property type="project" value="InterPro"/>
</dbReference>
<dbReference type="STRING" id="4565.A0A3B6EQQ4"/>
<evidence type="ECO:0000256" key="6">
    <source>
        <dbReference type="RuleBase" id="RU003422"/>
    </source>
</evidence>
<dbReference type="Gramene" id="TraesLAC3A03G01451320.1">
    <property type="protein sequence ID" value="TraesLAC3A03G01451320.1"/>
    <property type="gene ID" value="TraesLAC3A03G01451320"/>
</dbReference>